<gene>
    <name evidence="1" type="ORF">TNIN_442101</name>
</gene>
<dbReference type="Proteomes" id="UP000886998">
    <property type="component" value="Unassembled WGS sequence"/>
</dbReference>
<comment type="caution">
    <text evidence="1">The sequence shown here is derived from an EMBL/GenBank/DDBJ whole genome shotgun (WGS) entry which is preliminary data.</text>
</comment>
<name>A0A8X6XCV9_9ARAC</name>
<sequence>MFKKSMAEYFLEEDQTLEKWSSIEESLKLKIGNCLILPNELKIVLSSLVDPMGGRIKQIIQHMYSNDYLPSNFMRILRWTLLCGTIDAKKTAESAIKDDNLPVTKRYEIACIYCLKEEIMLWSELSETSKDEYLNPRRPVCALRYLAMYWTYSMRLELNRLDRRIREDLNAQPPLLKS</sequence>
<accession>A0A8X6XCV9</accession>
<keyword evidence="2" id="KW-1185">Reference proteome</keyword>
<evidence type="ECO:0000313" key="2">
    <source>
        <dbReference type="Proteomes" id="UP000886998"/>
    </source>
</evidence>
<reference evidence="1" key="1">
    <citation type="submission" date="2020-08" db="EMBL/GenBank/DDBJ databases">
        <title>Multicomponent nature underlies the extraordinary mechanical properties of spider dragline silk.</title>
        <authorList>
            <person name="Kono N."/>
            <person name="Nakamura H."/>
            <person name="Mori M."/>
            <person name="Yoshida Y."/>
            <person name="Ohtoshi R."/>
            <person name="Malay A.D."/>
            <person name="Moran D.A.P."/>
            <person name="Tomita M."/>
            <person name="Numata K."/>
            <person name="Arakawa K."/>
        </authorList>
    </citation>
    <scope>NUCLEOTIDE SEQUENCE</scope>
</reference>
<proteinExistence type="predicted"/>
<dbReference type="EMBL" id="BMAV01007452">
    <property type="protein sequence ID" value="GFY50397.1"/>
    <property type="molecule type" value="Genomic_DNA"/>
</dbReference>
<dbReference type="AlphaFoldDB" id="A0A8X6XCV9"/>
<organism evidence="1 2">
    <name type="scientific">Trichonephila inaurata madagascariensis</name>
    <dbReference type="NCBI Taxonomy" id="2747483"/>
    <lineage>
        <taxon>Eukaryota</taxon>
        <taxon>Metazoa</taxon>
        <taxon>Ecdysozoa</taxon>
        <taxon>Arthropoda</taxon>
        <taxon>Chelicerata</taxon>
        <taxon>Arachnida</taxon>
        <taxon>Araneae</taxon>
        <taxon>Araneomorphae</taxon>
        <taxon>Entelegynae</taxon>
        <taxon>Araneoidea</taxon>
        <taxon>Nephilidae</taxon>
        <taxon>Trichonephila</taxon>
        <taxon>Trichonephila inaurata</taxon>
    </lineage>
</organism>
<evidence type="ECO:0000313" key="1">
    <source>
        <dbReference type="EMBL" id="GFY50397.1"/>
    </source>
</evidence>
<protein>
    <submittedName>
        <fullName evidence="1">Uncharacterized protein</fullName>
    </submittedName>
</protein>